<dbReference type="SUPFAM" id="SSF50129">
    <property type="entry name" value="GroES-like"/>
    <property type="match status" value="1"/>
</dbReference>
<dbReference type="CDD" id="cd05283">
    <property type="entry name" value="CAD1"/>
    <property type="match status" value="1"/>
</dbReference>
<dbReference type="AlphaFoldDB" id="A0A6G4R3T5"/>
<dbReference type="RefSeq" id="WP_165261643.1">
    <property type="nucleotide sequence ID" value="NZ_JAAKGT010000011.1"/>
</dbReference>
<dbReference type="GO" id="GO:0008106">
    <property type="term" value="F:alcohol dehydrogenase (NADP+) activity"/>
    <property type="evidence" value="ECO:0007669"/>
    <property type="project" value="UniProtKB-ARBA"/>
</dbReference>
<dbReference type="Gene3D" id="3.40.50.720">
    <property type="entry name" value="NAD(P)-binding Rossmann-like Domain"/>
    <property type="match status" value="1"/>
</dbReference>
<keyword evidence="3 5" id="KW-0862">Zinc</keyword>
<dbReference type="SUPFAM" id="SSF51735">
    <property type="entry name" value="NAD(P)-binding Rossmann-fold domains"/>
    <property type="match status" value="1"/>
</dbReference>
<sequence length="351" mass="37343">MAIKAYGAFAADKPLEAMDITRRAVGPNDVQIEIAYCGVCHSDLHTVRSEWAGTLFPCVPGHEIVGRVSAVGGQVSRFKEGDVVGVGCLVDSCKHCHSCDEGLEQFCENGFVGTYNGPTSDAPGHTLGGYSQQIVVKDDFVLKISHPEEQLAAVAPLLCAGITTWSPLRHWNVGPGKKVGVVGIGGLGHMGVKLAHALGAHVVAFTTSEAKRQDALDLGADEVVVSRNEGEMAAHANSFDFILNTVSVSHSLDAFTALLKRDGTLCLVGVPEHAHPSPDVAALIFKRRSIAGSLIGGIAETQEMLDFCAQHGIVSEIEKIDIQDIETAYERMQKSDVKYRFVIDSASLAKG</sequence>
<keyword evidence="4" id="KW-0560">Oxidoreductase</keyword>
<dbReference type="SMART" id="SM00829">
    <property type="entry name" value="PKS_ER"/>
    <property type="match status" value="1"/>
</dbReference>
<organism evidence="7">
    <name type="scientific">Caulobacter sp. 602-2</name>
    <dbReference type="NCBI Taxonomy" id="2710887"/>
    <lineage>
        <taxon>Bacteria</taxon>
        <taxon>Pseudomonadati</taxon>
        <taxon>Pseudomonadota</taxon>
        <taxon>Alphaproteobacteria</taxon>
        <taxon>Caulobacterales</taxon>
        <taxon>Caulobacteraceae</taxon>
        <taxon>Caulobacter</taxon>
    </lineage>
</organism>
<gene>
    <name evidence="7" type="ORF">G5B46_19580</name>
</gene>
<dbReference type="FunFam" id="3.40.50.720:FF:000022">
    <property type="entry name" value="Cinnamyl alcohol dehydrogenase"/>
    <property type="match status" value="1"/>
</dbReference>
<dbReference type="InterPro" id="IPR020843">
    <property type="entry name" value="ER"/>
</dbReference>
<dbReference type="InterPro" id="IPR013154">
    <property type="entry name" value="ADH-like_N"/>
</dbReference>
<dbReference type="PROSITE" id="PS00065">
    <property type="entry name" value="D_2_HYDROXYACID_DH_1"/>
    <property type="match status" value="1"/>
</dbReference>
<proteinExistence type="inferred from homology"/>
<evidence type="ECO:0000313" key="7">
    <source>
        <dbReference type="EMBL" id="NGM51818.1"/>
    </source>
</evidence>
<feature type="domain" description="Enoyl reductase (ER)" evidence="6">
    <location>
        <begin position="7"/>
        <end position="343"/>
    </location>
</feature>
<protein>
    <submittedName>
        <fullName evidence="7">NAD(P)-dependent alcohol dehydrogenase</fullName>
    </submittedName>
</protein>
<dbReference type="Pfam" id="PF08240">
    <property type="entry name" value="ADH_N"/>
    <property type="match status" value="1"/>
</dbReference>
<evidence type="ECO:0000256" key="5">
    <source>
        <dbReference type="RuleBase" id="RU361277"/>
    </source>
</evidence>
<dbReference type="InterPro" id="IPR029752">
    <property type="entry name" value="D-isomer_DH_CS1"/>
</dbReference>
<dbReference type="InterPro" id="IPR011032">
    <property type="entry name" value="GroES-like_sf"/>
</dbReference>
<keyword evidence="2 5" id="KW-0479">Metal-binding</keyword>
<evidence type="ECO:0000256" key="3">
    <source>
        <dbReference type="ARBA" id="ARBA00022833"/>
    </source>
</evidence>
<comment type="caution">
    <text evidence="7">The sequence shown here is derived from an EMBL/GenBank/DDBJ whole genome shotgun (WGS) entry which is preliminary data.</text>
</comment>
<dbReference type="PROSITE" id="PS00059">
    <property type="entry name" value="ADH_ZINC"/>
    <property type="match status" value="1"/>
</dbReference>
<dbReference type="InterPro" id="IPR036291">
    <property type="entry name" value="NAD(P)-bd_dom_sf"/>
</dbReference>
<accession>A0A6G4R3T5</accession>
<dbReference type="EMBL" id="JAAKGT010000011">
    <property type="protein sequence ID" value="NGM51818.1"/>
    <property type="molecule type" value="Genomic_DNA"/>
</dbReference>
<name>A0A6G4R3T5_9CAUL</name>
<dbReference type="GO" id="GO:0008270">
    <property type="term" value="F:zinc ion binding"/>
    <property type="evidence" value="ECO:0007669"/>
    <property type="project" value="InterPro"/>
</dbReference>
<dbReference type="InterPro" id="IPR013149">
    <property type="entry name" value="ADH-like_C"/>
</dbReference>
<dbReference type="PANTHER" id="PTHR42683">
    <property type="entry name" value="ALDEHYDE REDUCTASE"/>
    <property type="match status" value="1"/>
</dbReference>
<evidence type="ECO:0000256" key="1">
    <source>
        <dbReference type="ARBA" id="ARBA00001947"/>
    </source>
</evidence>
<dbReference type="InterPro" id="IPR047109">
    <property type="entry name" value="CAD-like"/>
</dbReference>
<evidence type="ECO:0000256" key="4">
    <source>
        <dbReference type="ARBA" id="ARBA00023002"/>
    </source>
</evidence>
<evidence type="ECO:0000259" key="6">
    <source>
        <dbReference type="SMART" id="SM00829"/>
    </source>
</evidence>
<evidence type="ECO:0000256" key="2">
    <source>
        <dbReference type="ARBA" id="ARBA00022723"/>
    </source>
</evidence>
<dbReference type="Gene3D" id="3.90.180.10">
    <property type="entry name" value="Medium-chain alcohol dehydrogenases, catalytic domain"/>
    <property type="match status" value="1"/>
</dbReference>
<comment type="similarity">
    <text evidence="5">Belongs to the zinc-containing alcohol dehydrogenase family.</text>
</comment>
<reference evidence="7" key="1">
    <citation type="submission" date="2020-02" db="EMBL/GenBank/DDBJ databases">
        <authorList>
            <person name="Gao J."/>
            <person name="Sun J."/>
        </authorList>
    </citation>
    <scope>NUCLEOTIDE SEQUENCE</scope>
    <source>
        <strain evidence="7">602-2</strain>
    </source>
</reference>
<dbReference type="InterPro" id="IPR002328">
    <property type="entry name" value="ADH_Zn_CS"/>
</dbReference>
<dbReference type="Pfam" id="PF00107">
    <property type="entry name" value="ADH_zinc_N"/>
    <property type="match status" value="1"/>
</dbReference>
<comment type="cofactor">
    <cofactor evidence="1 5">
        <name>Zn(2+)</name>
        <dbReference type="ChEBI" id="CHEBI:29105"/>
    </cofactor>
</comment>